<dbReference type="InterPro" id="IPR044685">
    <property type="entry name" value="CPD1-like"/>
</dbReference>
<dbReference type="STRING" id="33097.A0A150H3K2"/>
<dbReference type="EMBL" id="LSYV01000002">
    <property type="protein sequence ID" value="KXZ56736.1"/>
    <property type="molecule type" value="Genomic_DNA"/>
</dbReference>
<reference evidence="3" key="1">
    <citation type="journal article" date="2016" name="Nat. Commun.">
        <title>The Gonium pectorale genome demonstrates co-option of cell cycle regulation during the evolution of multicellularity.</title>
        <authorList>
            <person name="Hanschen E.R."/>
            <person name="Marriage T.N."/>
            <person name="Ferris P.J."/>
            <person name="Hamaji T."/>
            <person name="Toyoda A."/>
            <person name="Fujiyama A."/>
            <person name="Neme R."/>
            <person name="Noguchi H."/>
            <person name="Minakuchi Y."/>
            <person name="Suzuki M."/>
            <person name="Kawai-Toyooka H."/>
            <person name="Smith D.R."/>
            <person name="Sparks H."/>
            <person name="Anderson J."/>
            <person name="Bakaric R."/>
            <person name="Luria V."/>
            <person name="Karger A."/>
            <person name="Kirschner M.W."/>
            <person name="Durand P.M."/>
            <person name="Michod R.E."/>
            <person name="Nozaki H."/>
            <person name="Olson B.J."/>
        </authorList>
    </citation>
    <scope>NUCLEOTIDE SEQUENCE [LARGE SCALE GENOMIC DNA]</scope>
    <source>
        <strain evidence="3">NIES-2863</strain>
    </source>
</reference>
<keyword evidence="3" id="KW-1185">Reference proteome</keyword>
<dbReference type="Proteomes" id="UP000075714">
    <property type="component" value="Unassembled WGS sequence"/>
</dbReference>
<evidence type="ECO:0000259" key="1">
    <source>
        <dbReference type="Pfam" id="PF13355"/>
    </source>
</evidence>
<sequence length="372" mass="39840">MYAGLLEGVGVAHVIHGFVRRQPAYIKMGLGLVQQLPSTPDLCVVEGVCYVLLGGVGQAAAALKRAERPGSKAAAGERPAELDVADGALPSSRDAYQFAAFPFFRDTSSPDTAPASLVKYFDDTRVETLLTVYDAKSGGQLAETLSEAYSAIKRFLREASGAAPAPGEEVGAAAELAVANRQRMFRIIAGGGALVAAVVMGLLSPPGQRLLGRGDGAQMAVAAQRAAFQPTTVSAEEFDAVVAKRLLERWQAAKALALGPYRFTDQLDVLLAEPLLSETLDKVATLRSHGAHMRFKLLRLEVLSIKHVNSKAGPTVRVNALLEDTADLHNDSDGKQVNTCRRTYDAEYMVMQGKDGTWRIASTNMVERESRK</sequence>
<protein>
    <recommendedName>
        <fullName evidence="1">Plastid division protein CDP1-like IMS domain-containing protein</fullName>
    </recommendedName>
</protein>
<dbReference type="PANTHER" id="PTHR33925">
    <property type="entry name" value="PLASTID DIVISION PROTEIN CDP1, CHLOROPLASTIC-RELATED"/>
    <property type="match status" value="1"/>
</dbReference>
<dbReference type="Pfam" id="PF13355">
    <property type="entry name" value="ARC6-like_IMS"/>
    <property type="match status" value="1"/>
</dbReference>
<comment type="caution">
    <text evidence="2">The sequence shown here is derived from an EMBL/GenBank/DDBJ whole genome shotgun (WGS) entry which is preliminary data.</text>
</comment>
<accession>A0A150H3K2</accession>
<dbReference type="PANTHER" id="PTHR33925:SF1">
    <property type="entry name" value="PROTEIN ACCUMULATION AND REPLICATION OF CHLOROPLASTS 6, CHLOROPLASTIC"/>
    <property type="match status" value="1"/>
</dbReference>
<proteinExistence type="predicted"/>
<dbReference type="OrthoDB" id="512200at2759"/>
<feature type="domain" description="Plastid division protein CDP1-like IMS" evidence="1">
    <location>
        <begin position="243"/>
        <end position="361"/>
    </location>
</feature>
<evidence type="ECO:0000313" key="2">
    <source>
        <dbReference type="EMBL" id="KXZ56736.1"/>
    </source>
</evidence>
<evidence type="ECO:0000313" key="3">
    <source>
        <dbReference type="Proteomes" id="UP000075714"/>
    </source>
</evidence>
<gene>
    <name evidence="2" type="ORF">GPECTOR_1g663</name>
</gene>
<organism evidence="2 3">
    <name type="scientific">Gonium pectorale</name>
    <name type="common">Green alga</name>
    <dbReference type="NCBI Taxonomy" id="33097"/>
    <lineage>
        <taxon>Eukaryota</taxon>
        <taxon>Viridiplantae</taxon>
        <taxon>Chlorophyta</taxon>
        <taxon>core chlorophytes</taxon>
        <taxon>Chlorophyceae</taxon>
        <taxon>CS clade</taxon>
        <taxon>Chlamydomonadales</taxon>
        <taxon>Volvocaceae</taxon>
        <taxon>Gonium</taxon>
    </lineage>
</organism>
<name>A0A150H3K2_GONPE</name>
<dbReference type="InterPro" id="IPR025344">
    <property type="entry name" value="CDP1-like_IMS"/>
</dbReference>
<dbReference type="AlphaFoldDB" id="A0A150H3K2"/>